<reference evidence="1" key="1">
    <citation type="submission" date="2014-09" db="EMBL/GenBank/DDBJ databases">
        <authorList>
            <person name="Magalhaes I.L.F."/>
            <person name="Oliveira U."/>
            <person name="Santos F.R."/>
            <person name="Vidigal T.H.D.A."/>
            <person name="Brescovit A.D."/>
            <person name="Santos A.J."/>
        </authorList>
    </citation>
    <scope>NUCLEOTIDE SEQUENCE</scope>
    <source>
        <tissue evidence="1">Shoot tissue taken approximately 20 cm above the soil surface</tissue>
    </source>
</reference>
<organism evidence="1">
    <name type="scientific">Arundo donax</name>
    <name type="common">Giant reed</name>
    <name type="synonym">Donax arundinaceus</name>
    <dbReference type="NCBI Taxonomy" id="35708"/>
    <lineage>
        <taxon>Eukaryota</taxon>
        <taxon>Viridiplantae</taxon>
        <taxon>Streptophyta</taxon>
        <taxon>Embryophyta</taxon>
        <taxon>Tracheophyta</taxon>
        <taxon>Spermatophyta</taxon>
        <taxon>Magnoliopsida</taxon>
        <taxon>Liliopsida</taxon>
        <taxon>Poales</taxon>
        <taxon>Poaceae</taxon>
        <taxon>PACMAD clade</taxon>
        <taxon>Arundinoideae</taxon>
        <taxon>Arundineae</taxon>
        <taxon>Arundo</taxon>
    </lineage>
</organism>
<name>A0A0A9B1S3_ARUDO</name>
<reference evidence="1" key="2">
    <citation type="journal article" date="2015" name="Data Brief">
        <title>Shoot transcriptome of the giant reed, Arundo donax.</title>
        <authorList>
            <person name="Barrero R.A."/>
            <person name="Guerrero F.D."/>
            <person name="Moolhuijzen P."/>
            <person name="Goolsby J.A."/>
            <person name="Tidwell J."/>
            <person name="Bellgard S.E."/>
            <person name="Bellgard M.I."/>
        </authorList>
    </citation>
    <scope>NUCLEOTIDE SEQUENCE</scope>
    <source>
        <tissue evidence="1">Shoot tissue taken approximately 20 cm above the soil surface</tissue>
    </source>
</reference>
<dbReference type="AlphaFoldDB" id="A0A0A9B1S3"/>
<accession>A0A0A9B1S3</accession>
<evidence type="ECO:0000313" key="1">
    <source>
        <dbReference type="EMBL" id="JAD53277.1"/>
    </source>
</evidence>
<protein>
    <submittedName>
        <fullName evidence="1">Uncharacterized protein</fullName>
    </submittedName>
</protein>
<sequence length="35" mass="4123">MIYIDRWDGGSIIRTKFYSASDFTTYSDSTRRNPT</sequence>
<dbReference type="EMBL" id="GBRH01244618">
    <property type="protein sequence ID" value="JAD53277.1"/>
    <property type="molecule type" value="Transcribed_RNA"/>
</dbReference>
<proteinExistence type="predicted"/>